<evidence type="ECO:0000259" key="2">
    <source>
        <dbReference type="Pfam" id="PF25752"/>
    </source>
</evidence>
<keyword evidence="1" id="KW-1133">Transmembrane helix</keyword>
<protein>
    <recommendedName>
        <fullName evidence="2">Tectonic-1-3 N-terminal domain-containing protein</fullName>
    </recommendedName>
</protein>
<name>A0A078AVH4_STYLE</name>
<dbReference type="PANTHER" id="PTHR14611">
    <property type="entry name" value="TECTONIC FAMILY MEMBER"/>
    <property type="match status" value="1"/>
</dbReference>
<feature type="transmembrane region" description="Helical" evidence="1">
    <location>
        <begin position="615"/>
        <end position="640"/>
    </location>
</feature>
<dbReference type="InParanoid" id="A0A078AVH4"/>
<dbReference type="AlphaFoldDB" id="A0A078AVH4"/>
<gene>
    <name evidence="3" type="primary">Contig6511.g6972</name>
    <name evidence="3" type="ORF">STYLEM_14351</name>
</gene>
<dbReference type="OrthoDB" id="2104337at2759"/>
<evidence type="ECO:0000313" key="3">
    <source>
        <dbReference type="EMBL" id="CDW85277.1"/>
    </source>
</evidence>
<evidence type="ECO:0000313" key="4">
    <source>
        <dbReference type="Proteomes" id="UP000039865"/>
    </source>
</evidence>
<dbReference type="Proteomes" id="UP000039865">
    <property type="component" value="Unassembled WGS sequence"/>
</dbReference>
<dbReference type="Pfam" id="PF25752">
    <property type="entry name" value="DUF1619_N"/>
    <property type="match status" value="1"/>
</dbReference>
<dbReference type="OMA" id="IFCIQAT"/>
<sequence length="641" mass="71723">MLFTSQALGSLPYTDSTYVSSISTKTGQSVGISASGSFSSCTCDLTAGGCDIACCCDSDCPSATVSQWRLSKNYCLDEINDQKILTFSQCLDRTFTGGLDDLQDGLKVYDKNIRALFCVTSSSSRETVSSFYDNQRSVGTAAQFNTTKNSLSLTTVTNPQYPQTQQLSTVQQLQGYSAMEPLLGYRNQSDTTRQYNKDKKLYLERKDLFGLCGRGRSIKYLQDQDQEECGYIPQPMTQQFCRSTLAPSVKALSLQVSTDQTLNTFATLVPGISRKFSLNNYTEMPIDSTVFHDSVYNSTDCSCDYLLLETHYTVYSTDFNSSFGVQSQINNITVDLIYGHFTPLNCTVNVQITQKNSIKFKQSIYSRKNSGGPGYIKGKKLLTGTSANATQGQHINMTKGGFKIRGADNHGMCYNLKTSLQTGLNTTNYTIETPSENLYMDDPILSFDDSTIYGCKINLTRQELINFCSNKTWQNMMLFQNFQLLKYVGRFGNSNPHYLSDWVQATVDSQKDKSLITASWDEPSGTCVLPSAYFVQIFYSKINTRSDPQYQIVKVVHYADTLNAWVYKKPDPTQGQDFQAILSLQFYEVDQDENFYAPPTPNPFKALPRNILYPFYVYGGSIQNMALSLGIIAFTVLSILQ</sequence>
<evidence type="ECO:0000256" key="1">
    <source>
        <dbReference type="SAM" id="Phobius"/>
    </source>
</evidence>
<dbReference type="EMBL" id="CCKQ01013592">
    <property type="protein sequence ID" value="CDW85277.1"/>
    <property type="molecule type" value="Genomic_DNA"/>
</dbReference>
<dbReference type="InterPro" id="IPR057724">
    <property type="entry name" value="TCTN1-3_N"/>
</dbReference>
<keyword evidence="1" id="KW-0472">Membrane</keyword>
<accession>A0A078AVH4</accession>
<reference evidence="3 4" key="1">
    <citation type="submission" date="2014-06" db="EMBL/GenBank/DDBJ databases">
        <authorList>
            <person name="Swart Estienne"/>
        </authorList>
    </citation>
    <scope>NUCLEOTIDE SEQUENCE [LARGE SCALE GENOMIC DNA]</scope>
    <source>
        <strain evidence="3 4">130c</strain>
    </source>
</reference>
<dbReference type="PANTHER" id="PTHR14611:SF2">
    <property type="entry name" value="TECTONIC"/>
    <property type="match status" value="1"/>
</dbReference>
<feature type="domain" description="Tectonic-1-3 N-terminal" evidence="2">
    <location>
        <begin position="36"/>
        <end position="137"/>
    </location>
</feature>
<proteinExistence type="predicted"/>
<keyword evidence="4" id="KW-1185">Reference proteome</keyword>
<organism evidence="3 4">
    <name type="scientific">Stylonychia lemnae</name>
    <name type="common">Ciliate</name>
    <dbReference type="NCBI Taxonomy" id="5949"/>
    <lineage>
        <taxon>Eukaryota</taxon>
        <taxon>Sar</taxon>
        <taxon>Alveolata</taxon>
        <taxon>Ciliophora</taxon>
        <taxon>Intramacronucleata</taxon>
        <taxon>Spirotrichea</taxon>
        <taxon>Stichotrichia</taxon>
        <taxon>Sporadotrichida</taxon>
        <taxon>Oxytrichidae</taxon>
        <taxon>Stylonychinae</taxon>
        <taxon>Stylonychia</taxon>
    </lineage>
</organism>
<keyword evidence="1" id="KW-0812">Transmembrane</keyword>
<dbReference type="InterPro" id="IPR040354">
    <property type="entry name" value="TCTN1-3"/>
</dbReference>